<reference evidence="1" key="2">
    <citation type="submission" date="2020-10" db="EMBL/GenBank/DDBJ databases">
        <title>Comparative genomics of the Acetobacterium genus.</title>
        <authorList>
            <person name="Marshall C."/>
            <person name="May H."/>
            <person name="Norman S."/>
        </authorList>
    </citation>
    <scope>NUCLEOTIDE SEQUENCE</scope>
    <source>
        <strain evidence="1">DER-2019</strain>
    </source>
</reference>
<dbReference type="Proteomes" id="UP000616595">
    <property type="component" value="Unassembled WGS sequence"/>
</dbReference>
<organism evidence="1 2">
    <name type="scientific">Acetobacterium paludosum</name>
    <dbReference type="NCBI Taxonomy" id="52693"/>
    <lineage>
        <taxon>Bacteria</taxon>
        <taxon>Bacillati</taxon>
        <taxon>Bacillota</taxon>
        <taxon>Clostridia</taxon>
        <taxon>Eubacteriales</taxon>
        <taxon>Eubacteriaceae</taxon>
        <taxon>Acetobacterium</taxon>
    </lineage>
</organism>
<dbReference type="AlphaFoldDB" id="A0A923HVX6"/>
<evidence type="ECO:0000313" key="2">
    <source>
        <dbReference type="Proteomes" id="UP000616595"/>
    </source>
</evidence>
<gene>
    <name evidence="1" type="ORF">GH810_14435</name>
</gene>
<evidence type="ECO:0000313" key="1">
    <source>
        <dbReference type="EMBL" id="MBC3889508.1"/>
    </source>
</evidence>
<comment type="caution">
    <text evidence="1">The sequence shown here is derived from an EMBL/GenBank/DDBJ whole genome shotgun (WGS) entry which is preliminary data.</text>
</comment>
<accession>A0A923HVX6</accession>
<reference evidence="1" key="1">
    <citation type="submission" date="2019-10" db="EMBL/GenBank/DDBJ databases">
        <authorList>
            <person name="Ross D.E."/>
            <person name="Gulliver D."/>
        </authorList>
    </citation>
    <scope>NUCLEOTIDE SEQUENCE</scope>
    <source>
        <strain evidence="1">DER-2019</strain>
    </source>
</reference>
<dbReference type="RefSeq" id="WP_148568502.1">
    <property type="nucleotide sequence ID" value="NZ_RXYA01000018.1"/>
</dbReference>
<sequence length="139" mass="14610">MKDMYNNIKQQNAFNSQAITTNTTVNGEIIDTAGFNSLTFIVKAGTITDGDYAVSLMEGDNAALTDAALVADADLLGLEAGASFTADTDDNKTTRIGYRGNKRYVRLSITTTNVTTGGAISAVAILGNPQFAPTGSQYK</sequence>
<proteinExistence type="predicted"/>
<protein>
    <submittedName>
        <fullName evidence="1">Uncharacterized protein</fullName>
    </submittedName>
</protein>
<dbReference type="OrthoDB" id="5464931at2"/>
<keyword evidence="2" id="KW-1185">Reference proteome</keyword>
<dbReference type="EMBL" id="WJBD01000019">
    <property type="protein sequence ID" value="MBC3889508.1"/>
    <property type="molecule type" value="Genomic_DNA"/>
</dbReference>
<name>A0A923HVX6_9FIRM</name>